<accession>A0ABT6JDR5</accession>
<proteinExistence type="predicted"/>
<gene>
    <name evidence="2" type="ORF">QFW77_18540</name>
</gene>
<dbReference type="Proteomes" id="UP001156940">
    <property type="component" value="Unassembled WGS sequence"/>
</dbReference>
<dbReference type="EMBL" id="JARXRM010000046">
    <property type="protein sequence ID" value="MDH5824969.1"/>
    <property type="molecule type" value="Genomic_DNA"/>
</dbReference>
<reference evidence="2 3" key="1">
    <citation type="submission" date="2023-04" db="EMBL/GenBank/DDBJ databases">
        <title>Luteimonas endophyticus RD2P54.</title>
        <authorList>
            <person name="Sun J.-Q."/>
        </authorList>
    </citation>
    <scope>NUCLEOTIDE SEQUENCE [LARGE SCALE GENOMIC DNA]</scope>
    <source>
        <strain evidence="2 3">RD2P54</strain>
    </source>
</reference>
<dbReference type="SUPFAM" id="SSF51556">
    <property type="entry name" value="Metallo-dependent hydrolases"/>
    <property type="match status" value="1"/>
</dbReference>
<dbReference type="Pfam" id="PF04909">
    <property type="entry name" value="Amidohydro_2"/>
    <property type="match status" value="1"/>
</dbReference>
<evidence type="ECO:0000313" key="3">
    <source>
        <dbReference type="Proteomes" id="UP001156940"/>
    </source>
</evidence>
<evidence type="ECO:0000259" key="1">
    <source>
        <dbReference type="Pfam" id="PF04909"/>
    </source>
</evidence>
<sequence length="555" mass="59891">MKRRALLGGVMGLGGVGALGRLGAAGLQAGGDVPGLQALRATTASLDAIRGVDAHCHIFNASDLLVGPFVSEVEAKANPDSPLGYVVGKVAKVFQRFAPTAREEMKWLARRPLAQALAPSDAWMAQGRFMHAMEASAEDSDDRFREVWEAIAEEEPDAYEAFFDDYAQLQDRAIRGSGLAGSAFVTSNQLAKGVRDNPELANFLVTEELKPRSGAAPILAFLKTFVRYRYENAMTLMALHGGSSERPIGLYTPAMVDFDLWIGPARCSEATPSPIADQIALSARIAQATNHQVRCLAPFNPLRAAVDEGYFDLMEGAVTTYGCLGFKIYPPMGFSPWQNPDGMARRLDCGTRVTGARLDAMMERFFALCARHRAPILAHGSPSNSPGGDAARALLGGPDNWARTFERFPEYFGGGDPAVKVCIAHFGGISTPAHTRGWADRLAALMEVHPCLYADTSYLDGLLSSGAGHEALLERLTQALATPVVRERMMYGSDWSMLAKEPGVENYPVLLSRALDRIAIPAEDKEAIFVGNAFRFYALDAGGEGRVRFLEGAAQ</sequence>
<protein>
    <submittedName>
        <fullName evidence="2">Amidohydrolase family protein</fullName>
    </submittedName>
</protein>
<feature type="domain" description="Amidohydrolase-related" evidence="1">
    <location>
        <begin position="297"/>
        <end position="538"/>
    </location>
</feature>
<keyword evidence="3" id="KW-1185">Reference proteome</keyword>
<organism evidence="2 3">
    <name type="scientific">Luteimonas endophytica</name>
    <dbReference type="NCBI Taxonomy" id="3042023"/>
    <lineage>
        <taxon>Bacteria</taxon>
        <taxon>Pseudomonadati</taxon>
        <taxon>Pseudomonadota</taxon>
        <taxon>Gammaproteobacteria</taxon>
        <taxon>Lysobacterales</taxon>
        <taxon>Lysobacteraceae</taxon>
        <taxon>Luteimonas</taxon>
    </lineage>
</organism>
<dbReference type="RefSeq" id="WP_280576357.1">
    <property type="nucleotide sequence ID" value="NZ_JARXRM010000046.1"/>
</dbReference>
<dbReference type="InterPro" id="IPR032466">
    <property type="entry name" value="Metal_Hydrolase"/>
</dbReference>
<evidence type="ECO:0000313" key="2">
    <source>
        <dbReference type="EMBL" id="MDH5824969.1"/>
    </source>
</evidence>
<comment type="caution">
    <text evidence="2">The sequence shown here is derived from an EMBL/GenBank/DDBJ whole genome shotgun (WGS) entry which is preliminary data.</text>
</comment>
<dbReference type="Gene3D" id="3.20.20.140">
    <property type="entry name" value="Metal-dependent hydrolases"/>
    <property type="match status" value="1"/>
</dbReference>
<name>A0ABT6JDR5_9GAMM</name>
<dbReference type="InterPro" id="IPR006680">
    <property type="entry name" value="Amidohydro-rel"/>
</dbReference>